<dbReference type="OrthoDB" id="102224at2759"/>
<reference evidence="1" key="1">
    <citation type="submission" date="2023-04" db="EMBL/GenBank/DDBJ databases">
        <title>Phytophthora lilii NBRC 32176.</title>
        <authorList>
            <person name="Ichikawa N."/>
            <person name="Sato H."/>
            <person name="Tonouchi N."/>
        </authorList>
    </citation>
    <scope>NUCLEOTIDE SEQUENCE</scope>
    <source>
        <strain evidence="1">NBRC 32176</strain>
    </source>
</reference>
<dbReference type="EMBL" id="BSXW01000833">
    <property type="protein sequence ID" value="GMF30384.1"/>
    <property type="molecule type" value="Genomic_DNA"/>
</dbReference>
<dbReference type="Proteomes" id="UP001165083">
    <property type="component" value="Unassembled WGS sequence"/>
</dbReference>
<proteinExistence type="predicted"/>
<sequence>MAELVKPITSDHDLIELAKQLDVRLDGILALSEIKEPLPAKGSYIILLRVDGGTGHWVCLNDGHYFDSMGVGPPSILGELPYNEKQYQGAYSEYCGPFCILWLYAQQHNRQDLLKNFHDLDTDVI</sequence>
<evidence type="ECO:0000313" key="1">
    <source>
        <dbReference type="EMBL" id="GMF30384.1"/>
    </source>
</evidence>
<keyword evidence="2" id="KW-1185">Reference proteome</keyword>
<evidence type="ECO:0000313" key="2">
    <source>
        <dbReference type="Proteomes" id="UP001165083"/>
    </source>
</evidence>
<organism evidence="1 2">
    <name type="scientific">Phytophthora lilii</name>
    <dbReference type="NCBI Taxonomy" id="2077276"/>
    <lineage>
        <taxon>Eukaryota</taxon>
        <taxon>Sar</taxon>
        <taxon>Stramenopiles</taxon>
        <taxon>Oomycota</taxon>
        <taxon>Peronosporomycetes</taxon>
        <taxon>Peronosporales</taxon>
        <taxon>Peronosporaceae</taxon>
        <taxon>Phytophthora</taxon>
    </lineage>
</organism>
<accession>A0A9W6UCD6</accession>
<name>A0A9W6UCD6_9STRA</name>
<protein>
    <submittedName>
        <fullName evidence="1">Unnamed protein product</fullName>
    </submittedName>
</protein>
<dbReference type="AlphaFoldDB" id="A0A9W6UCD6"/>
<comment type="caution">
    <text evidence="1">The sequence shown here is derived from an EMBL/GenBank/DDBJ whole genome shotgun (WGS) entry which is preliminary data.</text>
</comment>
<gene>
    <name evidence="1" type="ORF">Plil01_001295500</name>
</gene>